<dbReference type="CDD" id="cd00082">
    <property type="entry name" value="HisKA"/>
    <property type="match status" value="1"/>
</dbReference>
<feature type="domain" description="Histidine kinase" evidence="7">
    <location>
        <begin position="322"/>
        <end position="547"/>
    </location>
</feature>
<evidence type="ECO:0000256" key="6">
    <source>
        <dbReference type="SAM" id="MobiDB-lite"/>
    </source>
</evidence>
<dbReference type="Pfam" id="PF00512">
    <property type="entry name" value="HisKA"/>
    <property type="match status" value="1"/>
</dbReference>
<dbReference type="EC" id="2.7.13.3" evidence="2"/>
<dbReference type="PANTHER" id="PTHR43547:SF2">
    <property type="entry name" value="HYBRID SIGNAL TRANSDUCTION HISTIDINE KINASE C"/>
    <property type="match status" value="1"/>
</dbReference>
<feature type="region of interest" description="Disordered" evidence="6">
    <location>
        <begin position="216"/>
        <end position="268"/>
    </location>
</feature>
<accession>A0A7C3VWB0</accession>
<dbReference type="InterPro" id="IPR036097">
    <property type="entry name" value="HisK_dim/P_sf"/>
</dbReference>
<dbReference type="InterPro" id="IPR005467">
    <property type="entry name" value="His_kinase_dom"/>
</dbReference>
<comment type="catalytic activity">
    <reaction evidence="1">
        <text>ATP + protein L-histidine = ADP + protein N-phospho-L-histidine.</text>
        <dbReference type="EC" id="2.7.13.3"/>
    </reaction>
</comment>
<dbReference type="EMBL" id="DSPX01000235">
    <property type="protein sequence ID" value="HGG03435.1"/>
    <property type="molecule type" value="Genomic_DNA"/>
</dbReference>
<evidence type="ECO:0000259" key="7">
    <source>
        <dbReference type="PROSITE" id="PS50109"/>
    </source>
</evidence>
<feature type="compositionally biased region" description="Polar residues" evidence="6">
    <location>
        <begin position="253"/>
        <end position="262"/>
    </location>
</feature>
<dbReference type="InterPro" id="IPR036890">
    <property type="entry name" value="HATPase_C_sf"/>
</dbReference>
<evidence type="ECO:0000313" key="8">
    <source>
        <dbReference type="EMBL" id="HGG03435.1"/>
    </source>
</evidence>
<dbReference type="PROSITE" id="PS50109">
    <property type="entry name" value="HIS_KIN"/>
    <property type="match status" value="1"/>
</dbReference>
<dbReference type="SUPFAM" id="SSF47384">
    <property type="entry name" value="Homodimeric domain of signal transducing histidine kinase"/>
    <property type="match status" value="1"/>
</dbReference>
<protein>
    <recommendedName>
        <fullName evidence="2">histidine kinase</fullName>
        <ecNumber evidence="2">2.7.13.3</ecNumber>
    </recommendedName>
</protein>
<dbReference type="SUPFAM" id="SSF55874">
    <property type="entry name" value="ATPase domain of HSP90 chaperone/DNA topoisomerase II/histidine kinase"/>
    <property type="match status" value="1"/>
</dbReference>
<reference evidence="8" key="1">
    <citation type="journal article" date="2020" name="mSystems">
        <title>Genome- and Community-Level Interaction Insights into Carbon Utilization and Element Cycling Functions of Hydrothermarchaeota in Hydrothermal Sediment.</title>
        <authorList>
            <person name="Zhou Z."/>
            <person name="Liu Y."/>
            <person name="Xu W."/>
            <person name="Pan J."/>
            <person name="Luo Z.H."/>
            <person name="Li M."/>
        </authorList>
    </citation>
    <scope>NUCLEOTIDE SEQUENCE [LARGE SCALE GENOMIC DNA]</scope>
    <source>
        <strain evidence="8">SpSt-374</strain>
    </source>
</reference>
<evidence type="ECO:0000256" key="4">
    <source>
        <dbReference type="ARBA" id="ARBA00022777"/>
    </source>
</evidence>
<name>A0A7C3VWB0_9CYAN</name>
<gene>
    <name evidence="8" type="ORF">ENR15_23055</name>
</gene>
<dbReference type="InterPro" id="IPR003661">
    <property type="entry name" value="HisK_dim/P_dom"/>
</dbReference>
<keyword evidence="3" id="KW-0597">Phosphoprotein</keyword>
<keyword evidence="5" id="KW-0902">Two-component regulatory system</keyword>
<evidence type="ECO:0000256" key="1">
    <source>
        <dbReference type="ARBA" id="ARBA00000085"/>
    </source>
</evidence>
<keyword evidence="4 8" id="KW-0418">Kinase</keyword>
<evidence type="ECO:0000256" key="3">
    <source>
        <dbReference type="ARBA" id="ARBA00022553"/>
    </source>
</evidence>
<dbReference type="Gene3D" id="3.30.565.10">
    <property type="entry name" value="Histidine kinase-like ATPase, C-terminal domain"/>
    <property type="match status" value="1"/>
</dbReference>
<sequence>MLAFAGAEATALRLREKAPLIDANYSSSLLWRKRQALKARSEWLAAKSSLTSLLENLTRDNTAPQGMILCGPGEESRFIGETGFGNFGASFSVWSFLLDTELPGGVTNANSVNLLANDPLSQERFCLVLTPDFSLAMALGWDANDRLQFHFSFDPEVIARGWEAMRSRLMLTATPQQQAEFDAIGASFAPVTPSYKTVMHFSQLLLQYRVPSVDGDEPLLESNHQQPRSPLLLSSGEDDPDTTAPLKHKNILQKPSFSTDNLSGKGETAVKNPVVSTVPEAEITLDVYNPTAKVSEKPITVSSSSKSVLNQTPGVDVELLQALAHEVRTPLTTIRTLTRLLLKGATDPKLIQRLESIDRECTEQIDRFSLIFRAAELETAKEKPSPAHLTSTSLAQIFTSCIPRWEKQANRRNISLDVILPQKMPPVVSDPTMLERVLTGAIDNLTANLTPGSEVKVHVTLAGNQLKILLSGGQLPSPATTRTKLDPTTTPQTKSLGKLLVFQPETGQISLNLSVTKHLFQYIGGKLIVRDRPHDGQVLTIFLPLEA</sequence>
<organism evidence="8">
    <name type="scientific">Planktothricoides sp. SpSt-374</name>
    <dbReference type="NCBI Taxonomy" id="2282167"/>
    <lineage>
        <taxon>Bacteria</taxon>
        <taxon>Bacillati</taxon>
        <taxon>Cyanobacteriota</taxon>
        <taxon>Cyanophyceae</taxon>
        <taxon>Oscillatoriophycideae</taxon>
        <taxon>Oscillatoriales</taxon>
        <taxon>Oscillatoriaceae</taxon>
        <taxon>Planktothricoides</taxon>
    </lineage>
</organism>
<dbReference type="GO" id="GO:0000155">
    <property type="term" value="F:phosphorelay sensor kinase activity"/>
    <property type="evidence" value="ECO:0007669"/>
    <property type="project" value="InterPro"/>
</dbReference>
<proteinExistence type="predicted"/>
<dbReference type="Gene3D" id="1.10.287.130">
    <property type="match status" value="1"/>
</dbReference>
<dbReference type="PANTHER" id="PTHR43547">
    <property type="entry name" value="TWO-COMPONENT HISTIDINE KINASE"/>
    <property type="match status" value="1"/>
</dbReference>
<keyword evidence="4 8" id="KW-0808">Transferase</keyword>
<evidence type="ECO:0000256" key="5">
    <source>
        <dbReference type="ARBA" id="ARBA00023012"/>
    </source>
</evidence>
<comment type="caution">
    <text evidence="8">The sequence shown here is derived from an EMBL/GenBank/DDBJ whole genome shotgun (WGS) entry which is preliminary data.</text>
</comment>
<dbReference type="AlphaFoldDB" id="A0A7C3VWB0"/>
<dbReference type="SMART" id="SM00388">
    <property type="entry name" value="HisKA"/>
    <property type="match status" value="1"/>
</dbReference>
<evidence type="ECO:0000256" key="2">
    <source>
        <dbReference type="ARBA" id="ARBA00012438"/>
    </source>
</evidence>